<evidence type="ECO:0000313" key="3">
    <source>
        <dbReference type="Proteomes" id="UP001227230"/>
    </source>
</evidence>
<sequence length="75" mass="8705">MKKKVERRPDRIPDARYPGKVERRPDRISDVRYPEKVECRRGRIPDVRYPGGMSAGKNSGCEILGWNVGGEEFRM</sequence>
<reference evidence="2 3" key="1">
    <citation type="journal article" date="2023" name="Hortic Res">
        <title>The complete reference genome for grapevine (Vitis vinifera L.) genetics and breeding.</title>
        <authorList>
            <person name="Shi X."/>
            <person name="Cao S."/>
            <person name="Wang X."/>
            <person name="Huang S."/>
            <person name="Wang Y."/>
            <person name="Liu Z."/>
            <person name="Liu W."/>
            <person name="Leng X."/>
            <person name="Peng Y."/>
            <person name="Wang N."/>
            <person name="Wang Y."/>
            <person name="Ma Z."/>
            <person name="Xu X."/>
            <person name="Zhang F."/>
            <person name="Xue H."/>
            <person name="Zhong H."/>
            <person name="Wang Y."/>
            <person name="Zhang K."/>
            <person name="Velt A."/>
            <person name="Avia K."/>
            <person name="Holtgrawe D."/>
            <person name="Grimplet J."/>
            <person name="Matus J.T."/>
            <person name="Ware D."/>
            <person name="Wu X."/>
            <person name="Wang H."/>
            <person name="Liu C."/>
            <person name="Fang Y."/>
            <person name="Rustenholz C."/>
            <person name="Cheng Z."/>
            <person name="Xiao H."/>
            <person name="Zhou Y."/>
        </authorList>
    </citation>
    <scope>NUCLEOTIDE SEQUENCE [LARGE SCALE GENOMIC DNA]</scope>
    <source>
        <strain evidence="3">cv. Pinot noir / PN40024</strain>
        <tissue evidence="2">Leaf</tissue>
    </source>
</reference>
<protein>
    <submittedName>
        <fullName evidence="2">Uncharacterized protein</fullName>
    </submittedName>
</protein>
<evidence type="ECO:0000313" key="2">
    <source>
        <dbReference type="EMBL" id="WKA00060.1"/>
    </source>
</evidence>
<accession>A0ABY9D012</accession>
<gene>
    <name evidence="2" type="ORF">VitviT2T_018452</name>
</gene>
<feature type="compositionally biased region" description="Basic and acidic residues" evidence="1">
    <location>
        <begin position="7"/>
        <end position="25"/>
    </location>
</feature>
<dbReference type="EMBL" id="CP126659">
    <property type="protein sequence ID" value="WKA00060.1"/>
    <property type="molecule type" value="Genomic_DNA"/>
</dbReference>
<feature type="region of interest" description="Disordered" evidence="1">
    <location>
        <begin position="1"/>
        <end position="25"/>
    </location>
</feature>
<keyword evidence="3" id="KW-1185">Reference proteome</keyword>
<name>A0ABY9D012_VITVI</name>
<organism evidence="2 3">
    <name type="scientific">Vitis vinifera</name>
    <name type="common">Grape</name>
    <dbReference type="NCBI Taxonomy" id="29760"/>
    <lineage>
        <taxon>Eukaryota</taxon>
        <taxon>Viridiplantae</taxon>
        <taxon>Streptophyta</taxon>
        <taxon>Embryophyta</taxon>
        <taxon>Tracheophyta</taxon>
        <taxon>Spermatophyta</taxon>
        <taxon>Magnoliopsida</taxon>
        <taxon>eudicotyledons</taxon>
        <taxon>Gunneridae</taxon>
        <taxon>Pentapetalae</taxon>
        <taxon>rosids</taxon>
        <taxon>Vitales</taxon>
        <taxon>Vitaceae</taxon>
        <taxon>Viteae</taxon>
        <taxon>Vitis</taxon>
    </lineage>
</organism>
<evidence type="ECO:0000256" key="1">
    <source>
        <dbReference type="SAM" id="MobiDB-lite"/>
    </source>
</evidence>
<proteinExistence type="predicted"/>
<dbReference type="Proteomes" id="UP001227230">
    <property type="component" value="Chromosome 12"/>
</dbReference>